<dbReference type="GO" id="GO:0003700">
    <property type="term" value="F:DNA-binding transcription factor activity"/>
    <property type="evidence" value="ECO:0007669"/>
    <property type="project" value="InterPro"/>
</dbReference>
<keyword evidence="6" id="KW-1185">Reference proteome</keyword>
<dbReference type="EMBL" id="CP119075">
    <property type="protein sequence ID" value="WED64777.1"/>
    <property type="molecule type" value="Genomic_DNA"/>
</dbReference>
<evidence type="ECO:0000256" key="1">
    <source>
        <dbReference type="ARBA" id="ARBA00023015"/>
    </source>
</evidence>
<dbReference type="InterPro" id="IPR050204">
    <property type="entry name" value="AraC_XylS_family_regulators"/>
</dbReference>
<dbReference type="Gene3D" id="1.10.10.60">
    <property type="entry name" value="Homeodomain-like"/>
    <property type="match status" value="1"/>
</dbReference>
<evidence type="ECO:0000259" key="4">
    <source>
        <dbReference type="PROSITE" id="PS01124"/>
    </source>
</evidence>
<dbReference type="InterPro" id="IPR018060">
    <property type="entry name" value="HTH_AraC"/>
</dbReference>
<dbReference type="RefSeq" id="WP_330931960.1">
    <property type="nucleotide sequence ID" value="NZ_CP119075.1"/>
</dbReference>
<evidence type="ECO:0000256" key="3">
    <source>
        <dbReference type="ARBA" id="ARBA00023163"/>
    </source>
</evidence>
<dbReference type="GO" id="GO:0043565">
    <property type="term" value="F:sequence-specific DNA binding"/>
    <property type="evidence" value="ECO:0007669"/>
    <property type="project" value="InterPro"/>
</dbReference>
<sequence length="150" mass="17264">MKPSTLLAHDPRMARVRTQLGRNLDEPLDLETLARDAGVSVRQLERVFARCWGESPRACRRRLRLERAARRLRRSRRSILTIALEAGYASHEAFTRGFTARFGRGPAEYRKSGDVTTAPRDRHMMWTQAWATGLRRHVERPTQTRDTGPA</sequence>
<protein>
    <submittedName>
        <fullName evidence="5">AraC family transcriptional regulator</fullName>
    </submittedName>
</protein>
<keyword evidence="1" id="KW-0805">Transcription regulation</keyword>
<dbReference type="SMART" id="SM00342">
    <property type="entry name" value="HTH_ARAC"/>
    <property type="match status" value="1"/>
</dbReference>
<evidence type="ECO:0000256" key="2">
    <source>
        <dbReference type="ARBA" id="ARBA00023125"/>
    </source>
</evidence>
<dbReference type="Pfam" id="PF12833">
    <property type="entry name" value="HTH_18"/>
    <property type="match status" value="1"/>
</dbReference>
<feature type="domain" description="HTH araC/xylS-type" evidence="4">
    <location>
        <begin position="14"/>
        <end position="112"/>
    </location>
</feature>
<accession>A0AAF0A173</accession>
<gene>
    <name evidence="5" type="ORF">PXH66_20730</name>
</gene>
<organism evidence="5 6">
    <name type="scientific">Synoicihabitans lomoniglobus</name>
    <dbReference type="NCBI Taxonomy" id="2909285"/>
    <lineage>
        <taxon>Bacteria</taxon>
        <taxon>Pseudomonadati</taxon>
        <taxon>Verrucomicrobiota</taxon>
        <taxon>Opitutia</taxon>
        <taxon>Opitutales</taxon>
        <taxon>Opitutaceae</taxon>
        <taxon>Synoicihabitans</taxon>
    </lineage>
</organism>
<dbReference type="KEGG" id="slom:PXH66_20730"/>
<evidence type="ECO:0000313" key="5">
    <source>
        <dbReference type="EMBL" id="WED64777.1"/>
    </source>
</evidence>
<dbReference type="InterPro" id="IPR009057">
    <property type="entry name" value="Homeodomain-like_sf"/>
</dbReference>
<reference evidence="5" key="1">
    <citation type="submission" date="2023-03" db="EMBL/GenBank/DDBJ databases">
        <title>Lomoglobus Profundus gen. nov., sp. nov., a novel member of the phylum Verrucomicrobia, isolated from deep-marine sediment of South China Sea.</title>
        <authorList>
            <person name="Ahmad T."/>
            <person name="Ishaq S.E."/>
            <person name="Wang F."/>
        </authorList>
    </citation>
    <scope>NUCLEOTIDE SEQUENCE</scope>
    <source>
        <strain evidence="5">LMO-M01</strain>
    </source>
</reference>
<keyword evidence="3" id="KW-0804">Transcription</keyword>
<dbReference type="PROSITE" id="PS01124">
    <property type="entry name" value="HTH_ARAC_FAMILY_2"/>
    <property type="match status" value="1"/>
</dbReference>
<dbReference type="Proteomes" id="UP001218638">
    <property type="component" value="Chromosome"/>
</dbReference>
<dbReference type="PANTHER" id="PTHR46796">
    <property type="entry name" value="HTH-TYPE TRANSCRIPTIONAL ACTIVATOR RHAS-RELATED"/>
    <property type="match status" value="1"/>
</dbReference>
<dbReference type="AlphaFoldDB" id="A0AAF0A173"/>
<proteinExistence type="predicted"/>
<dbReference type="SUPFAM" id="SSF46689">
    <property type="entry name" value="Homeodomain-like"/>
    <property type="match status" value="2"/>
</dbReference>
<keyword evidence="2" id="KW-0238">DNA-binding</keyword>
<evidence type="ECO:0000313" key="6">
    <source>
        <dbReference type="Proteomes" id="UP001218638"/>
    </source>
</evidence>
<name>A0AAF0A173_9BACT</name>